<dbReference type="EMBL" id="CAJVPM010008704">
    <property type="protein sequence ID" value="CAG8557453.1"/>
    <property type="molecule type" value="Genomic_DNA"/>
</dbReference>
<reference evidence="1" key="1">
    <citation type="submission" date="2021-06" db="EMBL/GenBank/DDBJ databases">
        <authorList>
            <person name="Kallberg Y."/>
            <person name="Tangrot J."/>
            <person name="Rosling A."/>
        </authorList>
    </citation>
    <scope>NUCLEOTIDE SEQUENCE</scope>
    <source>
        <strain evidence="1">AU212A</strain>
    </source>
</reference>
<feature type="non-terminal residue" evidence="1">
    <location>
        <position position="1"/>
    </location>
</feature>
<gene>
    <name evidence="1" type="ORF">SCALOS_LOCUS5392</name>
</gene>
<comment type="caution">
    <text evidence="1">The sequence shown here is derived from an EMBL/GenBank/DDBJ whole genome shotgun (WGS) entry which is preliminary data.</text>
</comment>
<evidence type="ECO:0000313" key="2">
    <source>
        <dbReference type="Proteomes" id="UP000789860"/>
    </source>
</evidence>
<proteinExistence type="predicted"/>
<evidence type="ECO:0000313" key="1">
    <source>
        <dbReference type="EMBL" id="CAG8557453.1"/>
    </source>
</evidence>
<organism evidence="1 2">
    <name type="scientific">Scutellospora calospora</name>
    <dbReference type="NCBI Taxonomy" id="85575"/>
    <lineage>
        <taxon>Eukaryota</taxon>
        <taxon>Fungi</taxon>
        <taxon>Fungi incertae sedis</taxon>
        <taxon>Mucoromycota</taxon>
        <taxon>Glomeromycotina</taxon>
        <taxon>Glomeromycetes</taxon>
        <taxon>Diversisporales</taxon>
        <taxon>Gigasporaceae</taxon>
        <taxon>Scutellospora</taxon>
    </lineage>
</organism>
<accession>A0ACA9LZY8</accession>
<dbReference type="Proteomes" id="UP000789860">
    <property type="component" value="Unassembled WGS sequence"/>
</dbReference>
<protein>
    <submittedName>
        <fullName evidence="1">6428_t:CDS:1</fullName>
    </submittedName>
</protein>
<sequence>TSYIKNLHVKLEGFHIENESQNQSWNIEREMLHTQINRLTYEVIRLNNEVNRLKNEGNNLIEWIFSILQNLTD</sequence>
<name>A0ACA9LZY8_9GLOM</name>
<keyword evidence="2" id="KW-1185">Reference proteome</keyword>